<dbReference type="EMBL" id="MIJE01000022">
    <property type="protein sequence ID" value="OEF97145.1"/>
    <property type="molecule type" value="Genomic_DNA"/>
</dbReference>
<evidence type="ECO:0000313" key="1">
    <source>
        <dbReference type="EMBL" id="OEF97145.1"/>
    </source>
</evidence>
<dbReference type="Proteomes" id="UP000094296">
    <property type="component" value="Unassembled WGS sequence"/>
</dbReference>
<accession>A0A1E5G2E3</accession>
<reference evidence="1 2" key="1">
    <citation type="submission" date="2016-09" db="EMBL/GenBank/DDBJ databases">
        <title>Draft genome sequence for the type strain of Desulfuribacillus alkaliarsenatis AHT28, an obligately anaerobic, sulfidogenic bacterium isolated from Russian soda lake sediments.</title>
        <authorList>
            <person name="Abin C.A."/>
            <person name="Hollibaugh J.T."/>
        </authorList>
    </citation>
    <scope>NUCLEOTIDE SEQUENCE [LARGE SCALE GENOMIC DNA]</scope>
    <source>
        <strain evidence="1 2">AHT28</strain>
    </source>
</reference>
<keyword evidence="2" id="KW-1185">Reference proteome</keyword>
<dbReference type="AlphaFoldDB" id="A0A1E5G2E3"/>
<evidence type="ECO:0000313" key="2">
    <source>
        <dbReference type="Proteomes" id="UP000094296"/>
    </source>
</evidence>
<dbReference type="OrthoDB" id="5362408at2"/>
<comment type="caution">
    <text evidence="1">The sequence shown here is derived from an EMBL/GenBank/DDBJ whole genome shotgun (WGS) entry which is preliminary data.</text>
</comment>
<organism evidence="1 2">
    <name type="scientific">Desulfuribacillus alkaliarsenatis</name>
    <dbReference type="NCBI Taxonomy" id="766136"/>
    <lineage>
        <taxon>Bacteria</taxon>
        <taxon>Bacillati</taxon>
        <taxon>Bacillota</taxon>
        <taxon>Desulfuribacillia</taxon>
        <taxon>Desulfuribacillales</taxon>
        <taxon>Desulfuribacillaceae</taxon>
        <taxon>Desulfuribacillus</taxon>
    </lineage>
</organism>
<dbReference type="RefSeq" id="WP_069643191.1">
    <property type="nucleotide sequence ID" value="NZ_MIJE01000022.1"/>
</dbReference>
<proteinExistence type="predicted"/>
<evidence type="ECO:0008006" key="3">
    <source>
        <dbReference type="Google" id="ProtNLM"/>
    </source>
</evidence>
<gene>
    <name evidence="1" type="ORF">BHF68_05990</name>
</gene>
<dbReference type="STRING" id="766136.BHF68_05990"/>
<protein>
    <recommendedName>
        <fullName evidence="3">CRISPR-associated RAMP family protein</fullName>
    </recommendedName>
</protein>
<name>A0A1E5G2E3_9FIRM</name>
<sequence>MGTNSKTHKDKPYTKRDNNIQYVTLPYDFMPFPKQFYYPYAMDSLPSHARQRDLSGYIEYTIRPESDMAIELRETPEKKYYISGSNIRGKIRSNLEILSQSYPRFINRTPMLYRDITNSLGLSENYRTRLDIANETNGLEKSIQVGFLRKDDDGYYVIPAKKITNDKFFLSIKEHRLRDMGVIGDKVSSLFGNDDNDNNYIANMFAKINMIQKEIDKITKKIELLKADLSVHLTKNMKKQISDIFFMDDYSFLKSINRNKLNAEKNKMQNVSRTEAINNYILNIKENLLSSLKVLAKNDSNEMNEYFECLAKRWMLKAQIHATYLYMQSNKKFSPYQLLVFFNQSANGGIENIEFSPTESSKNKGYLYNSTNASSKRSHYLVGEPDGYHSGFKVDDTAIISYEENLKKMKSTDDNKEIKDFYNIFNKENFDRLIKANPVGIIVFFKPDNNKVIKMGRTPYFKIPYKNSITDLLPLKSNNRLDYADSLFGYVADKLDQDNPLEKTAYKSRIRFSPIDASEKSIEDYNDEKFMLHTPSATSNAMYLKQTHNSKKIITYEGGISYNGKEIKPEPNGYKYYHILDTEQESAKEPKKLISERKVLRVNNQELSGKVYFKNLTQQELGLLLLSLDIREFLKTNTYSNKYIQNNDCIIEGLFEQIGGAKPYGYGKVQIDIVDIKLEKTDSSFESLMEATYNSISEEHKYNKYDLIDAFIAEMTKHDRKYLDYLKAYIDSKIYNSHDEHKLEDGSYKHPLRITWNYFSQKDEKGKAKQVGYPKTWRLKLKKNNYNPS</sequence>